<evidence type="ECO:0000256" key="8">
    <source>
        <dbReference type="ARBA" id="ARBA00023329"/>
    </source>
</evidence>
<proteinExistence type="inferred from homology"/>
<protein>
    <recommendedName>
        <fullName evidence="10">Amino acid transporter transmembrane domain-containing protein</fullName>
    </recommendedName>
</protein>
<evidence type="ECO:0000259" key="10">
    <source>
        <dbReference type="Pfam" id="PF01490"/>
    </source>
</evidence>
<keyword evidence="8" id="KW-0968">Cytoplasmic vesicle</keyword>
<evidence type="ECO:0000256" key="7">
    <source>
        <dbReference type="ARBA" id="ARBA00023136"/>
    </source>
</evidence>
<dbReference type="GO" id="GO:0030659">
    <property type="term" value="C:cytoplasmic vesicle membrane"/>
    <property type="evidence" value="ECO:0007669"/>
    <property type="project" value="UniProtKB-SubCell"/>
</dbReference>
<dbReference type="InParanoid" id="A7SU41"/>
<keyword evidence="3" id="KW-0813">Transport</keyword>
<dbReference type="PANTHER" id="PTHR22950:SF689">
    <property type="entry name" value="VESICULAR INHIBITORY AMINO ACID TRANSPORTER"/>
    <property type="match status" value="1"/>
</dbReference>
<dbReference type="EMBL" id="DS469807">
    <property type="protein sequence ID" value="EDO32773.1"/>
    <property type="molecule type" value="Genomic_DNA"/>
</dbReference>
<comment type="subcellular location">
    <subcellularLocation>
        <location evidence="1">Cytoplasmic vesicle membrane</location>
        <topology evidence="1">Multi-pass membrane protein</topology>
    </subcellularLocation>
</comment>
<keyword evidence="5" id="KW-0532">Neurotransmitter transport</keyword>
<dbReference type="HOGENOM" id="CLU_1717838_0_0_1"/>
<evidence type="ECO:0000256" key="1">
    <source>
        <dbReference type="ARBA" id="ARBA00004439"/>
    </source>
</evidence>
<evidence type="ECO:0000256" key="3">
    <source>
        <dbReference type="ARBA" id="ARBA00022448"/>
    </source>
</evidence>
<evidence type="ECO:0000256" key="9">
    <source>
        <dbReference type="SAM" id="Phobius"/>
    </source>
</evidence>
<dbReference type="AlphaFoldDB" id="A7SU41"/>
<organism evidence="11 12">
    <name type="scientific">Nematostella vectensis</name>
    <name type="common">Starlet sea anemone</name>
    <dbReference type="NCBI Taxonomy" id="45351"/>
    <lineage>
        <taxon>Eukaryota</taxon>
        <taxon>Metazoa</taxon>
        <taxon>Cnidaria</taxon>
        <taxon>Anthozoa</taxon>
        <taxon>Hexacorallia</taxon>
        <taxon>Actiniaria</taxon>
        <taxon>Edwardsiidae</taxon>
        <taxon>Nematostella</taxon>
    </lineage>
</organism>
<accession>A7SU41</accession>
<keyword evidence="12" id="KW-1185">Reference proteome</keyword>
<evidence type="ECO:0000256" key="4">
    <source>
        <dbReference type="ARBA" id="ARBA00022692"/>
    </source>
</evidence>
<dbReference type="Proteomes" id="UP000001593">
    <property type="component" value="Unassembled WGS sequence"/>
</dbReference>
<feature type="non-terminal residue" evidence="11">
    <location>
        <position position="153"/>
    </location>
</feature>
<dbReference type="GO" id="GO:0006836">
    <property type="term" value="P:neurotransmitter transport"/>
    <property type="evidence" value="ECO:0007669"/>
    <property type="project" value="UniProtKB-KW"/>
</dbReference>
<gene>
    <name evidence="11" type="ORF">NEMVEDRAFT_v1g131848</name>
</gene>
<evidence type="ECO:0000256" key="5">
    <source>
        <dbReference type="ARBA" id="ARBA00022775"/>
    </source>
</evidence>
<dbReference type="PANTHER" id="PTHR22950">
    <property type="entry name" value="AMINO ACID TRANSPORTER"/>
    <property type="match status" value="1"/>
</dbReference>
<feature type="transmembrane region" description="Helical" evidence="9">
    <location>
        <begin position="47"/>
        <end position="68"/>
    </location>
</feature>
<comment type="similarity">
    <text evidence="2">Belongs to the amino acid/polyamine transporter 2 family.</text>
</comment>
<keyword evidence="6 9" id="KW-1133">Transmembrane helix</keyword>
<dbReference type="eggNOG" id="KOG4303">
    <property type="taxonomic scope" value="Eukaryota"/>
</dbReference>
<feature type="transmembrane region" description="Helical" evidence="9">
    <location>
        <begin position="119"/>
        <end position="143"/>
    </location>
</feature>
<evidence type="ECO:0000256" key="2">
    <source>
        <dbReference type="ARBA" id="ARBA00008066"/>
    </source>
</evidence>
<evidence type="ECO:0000313" key="11">
    <source>
        <dbReference type="EMBL" id="EDO32773.1"/>
    </source>
</evidence>
<dbReference type="Pfam" id="PF01490">
    <property type="entry name" value="Aa_trans"/>
    <property type="match status" value="1"/>
</dbReference>
<evidence type="ECO:0000313" key="12">
    <source>
        <dbReference type="Proteomes" id="UP000001593"/>
    </source>
</evidence>
<sequence length="153" mass="17108">MTGYLVVASSLLVDVEIPGLILTQSSWAALAGVCVFPALFCKSLKSMAWVSCISNITLIISFIAVLISELSNYATWDFRTLFFWDTRGVLFSINIIVFSYSIQAVVIDIEESMTHRSRFNWVLTMTYSASCVVKTLFAVFGFLSFKKNTNQVV</sequence>
<name>A7SU41_NEMVE</name>
<reference evidence="11 12" key="1">
    <citation type="journal article" date="2007" name="Science">
        <title>Sea anemone genome reveals ancestral eumetazoan gene repertoire and genomic organization.</title>
        <authorList>
            <person name="Putnam N.H."/>
            <person name="Srivastava M."/>
            <person name="Hellsten U."/>
            <person name="Dirks B."/>
            <person name="Chapman J."/>
            <person name="Salamov A."/>
            <person name="Terry A."/>
            <person name="Shapiro H."/>
            <person name="Lindquist E."/>
            <person name="Kapitonov V.V."/>
            <person name="Jurka J."/>
            <person name="Genikhovich G."/>
            <person name="Grigoriev I.V."/>
            <person name="Lucas S.M."/>
            <person name="Steele R.E."/>
            <person name="Finnerty J.R."/>
            <person name="Technau U."/>
            <person name="Martindale M.Q."/>
            <person name="Rokhsar D.S."/>
        </authorList>
    </citation>
    <scope>NUCLEOTIDE SEQUENCE [LARGE SCALE GENOMIC DNA]</scope>
    <source>
        <strain evidence="12">CH2 X CH6</strain>
    </source>
</reference>
<evidence type="ECO:0000256" key="6">
    <source>
        <dbReference type="ARBA" id="ARBA00022989"/>
    </source>
</evidence>
<feature type="transmembrane region" description="Helical" evidence="9">
    <location>
        <begin position="20"/>
        <end position="40"/>
    </location>
</feature>
<dbReference type="PhylomeDB" id="A7SU41"/>
<keyword evidence="7 9" id="KW-0472">Membrane</keyword>
<feature type="transmembrane region" description="Helical" evidence="9">
    <location>
        <begin position="88"/>
        <end position="107"/>
    </location>
</feature>
<keyword evidence="4 9" id="KW-0812">Transmembrane</keyword>
<dbReference type="STRING" id="45351.A7SU41"/>
<dbReference type="InterPro" id="IPR013057">
    <property type="entry name" value="AA_transpt_TM"/>
</dbReference>
<feature type="domain" description="Amino acid transporter transmembrane" evidence="10">
    <location>
        <begin position="2"/>
        <end position="152"/>
    </location>
</feature>